<dbReference type="GO" id="GO:0046540">
    <property type="term" value="C:U4/U6 x U5 tri-snRNP complex"/>
    <property type="evidence" value="ECO:0007669"/>
    <property type="project" value="UniProtKB-UniRule"/>
</dbReference>
<dbReference type="OMA" id="KVMTQPI"/>
<organism evidence="13 14">
    <name type="scientific">Entamoeba histolytica</name>
    <dbReference type="NCBI Taxonomy" id="5759"/>
    <lineage>
        <taxon>Eukaryota</taxon>
        <taxon>Amoebozoa</taxon>
        <taxon>Evosea</taxon>
        <taxon>Archamoebae</taxon>
        <taxon>Mastigamoebida</taxon>
        <taxon>Entamoebidae</taxon>
        <taxon>Entamoeba</taxon>
    </lineage>
</organism>
<dbReference type="GO" id="GO:0005682">
    <property type="term" value="C:U5 snRNP"/>
    <property type="evidence" value="ECO:0007669"/>
    <property type="project" value="UniProtKB-UniRule"/>
</dbReference>
<dbReference type="Proteomes" id="UP000078387">
    <property type="component" value="Unassembled WGS sequence"/>
</dbReference>
<keyword evidence="5 11" id="KW-0507">mRNA processing</keyword>
<dbReference type="GO" id="GO:0005737">
    <property type="term" value="C:cytoplasm"/>
    <property type="evidence" value="ECO:0007669"/>
    <property type="project" value="UniProtKB-SubCell"/>
</dbReference>
<comment type="subcellular location">
    <subcellularLocation>
        <location evidence="2">Cytoplasm</location>
    </subcellularLocation>
    <subcellularLocation>
        <location evidence="1 11">Nucleus</location>
    </subcellularLocation>
</comment>
<dbReference type="VEuPathDB" id="AmoebaDB:EHI_141910"/>
<proteinExistence type="inferred from homology"/>
<dbReference type="GO" id="GO:0005685">
    <property type="term" value="C:U1 snRNP"/>
    <property type="evidence" value="ECO:0007669"/>
    <property type="project" value="UniProtKB-UniRule"/>
</dbReference>
<sequence>MNRTKMTKAMILPVKFIVNLAKHKQRVSIWLFENTALRIEGTLSGFDQYINLVLTDTEEVYLKTNTRRKIGTILLKGENISVISKIEVR</sequence>
<evidence type="ECO:0000256" key="1">
    <source>
        <dbReference type="ARBA" id="ARBA00004123"/>
    </source>
</evidence>
<name>A0A5K1VH62_ENTHI</name>
<dbReference type="GO" id="GO:0005681">
    <property type="term" value="C:spliceosomal complex"/>
    <property type="evidence" value="ECO:0007669"/>
    <property type="project" value="UniProtKB-KW"/>
</dbReference>
<gene>
    <name evidence="13" type="ORF">CL6EHI_141910</name>
</gene>
<dbReference type="CDD" id="cd01718">
    <property type="entry name" value="Sm_E"/>
    <property type="match status" value="1"/>
</dbReference>
<dbReference type="PANTHER" id="PTHR11193">
    <property type="entry name" value="SMALL NUCLEAR RIBONUCLEOPROTEIN E"/>
    <property type="match status" value="1"/>
</dbReference>
<dbReference type="InterPro" id="IPR047575">
    <property type="entry name" value="Sm"/>
</dbReference>
<dbReference type="InterPro" id="IPR010920">
    <property type="entry name" value="LSM_dom_sf"/>
</dbReference>
<dbReference type="GO" id="GO:0005686">
    <property type="term" value="C:U2 snRNP"/>
    <property type="evidence" value="ECO:0007669"/>
    <property type="project" value="UniProtKB-UniRule"/>
</dbReference>
<evidence type="ECO:0000259" key="12">
    <source>
        <dbReference type="PROSITE" id="PS52002"/>
    </source>
</evidence>
<keyword evidence="7 11" id="KW-0694">RNA-binding</keyword>
<dbReference type="VEuPathDB" id="AmoebaDB:KM1_046190"/>
<evidence type="ECO:0000256" key="11">
    <source>
        <dbReference type="RuleBase" id="RU365053"/>
    </source>
</evidence>
<evidence type="ECO:0000313" key="14">
    <source>
        <dbReference type="Proteomes" id="UP000078387"/>
    </source>
</evidence>
<dbReference type="InterPro" id="IPR027078">
    <property type="entry name" value="snRNP-E"/>
</dbReference>
<comment type="caution">
    <text evidence="13">The sequence shown here is derived from an EMBL/GenBank/DDBJ whole genome shotgun (WGS) entry which is preliminary data.</text>
</comment>
<accession>A0A5K1VH62</accession>
<dbReference type="PROSITE" id="PS52002">
    <property type="entry name" value="SM"/>
    <property type="match status" value="1"/>
</dbReference>
<keyword evidence="9 11" id="KW-0539">Nucleus</keyword>
<comment type="similarity">
    <text evidence="3 11">Belongs to the snRNP Sm proteins family.</text>
</comment>
<evidence type="ECO:0000256" key="7">
    <source>
        <dbReference type="ARBA" id="ARBA00022884"/>
    </source>
</evidence>
<evidence type="ECO:0000256" key="8">
    <source>
        <dbReference type="ARBA" id="ARBA00023187"/>
    </source>
</evidence>
<dbReference type="AlphaFoldDB" id="A0A5K1VH62"/>
<dbReference type="GO" id="GO:0003723">
    <property type="term" value="F:RNA binding"/>
    <property type="evidence" value="ECO:0007669"/>
    <property type="project" value="UniProtKB-KW"/>
</dbReference>
<evidence type="ECO:0000256" key="9">
    <source>
        <dbReference type="ARBA" id="ARBA00023242"/>
    </source>
</evidence>
<dbReference type="VEuPathDB" id="AmoebaDB:EHI5A_035600"/>
<dbReference type="GO" id="GO:0005687">
    <property type="term" value="C:U4 snRNP"/>
    <property type="evidence" value="ECO:0007669"/>
    <property type="project" value="UniProtKB-UniRule"/>
</dbReference>
<reference evidence="13 14" key="1">
    <citation type="submission" date="2016-05" db="EMBL/GenBank/DDBJ databases">
        <title>First whole genome sequencing of Entamoeba histolytica HM1:IMSS-clone-6.</title>
        <authorList>
            <person name="Mukherjee Avik.K."/>
            <person name="Izumyama S."/>
            <person name="Nakada-Tsukui K."/>
            <person name="Nozaki T."/>
        </authorList>
    </citation>
    <scope>NUCLEOTIDE SEQUENCE [LARGE SCALE GENOMIC DNA]</scope>
    <source>
        <strain evidence="13 14">HM1:IMSS clone 6</strain>
    </source>
</reference>
<evidence type="ECO:0000313" key="13">
    <source>
        <dbReference type="EMBL" id="GAT92909.1"/>
    </source>
</evidence>
<dbReference type="SMART" id="SM00651">
    <property type="entry name" value="Sm"/>
    <property type="match status" value="1"/>
</dbReference>
<dbReference type="VEuPathDB" id="AmoebaDB:EHI7A_006410"/>
<dbReference type="InterPro" id="IPR001163">
    <property type="entry name" value="Sm_dom_euk/arc"/>
</dbReference>
<feature type="domain" description="Sm" evidence="12">
    <location>
        <begin position="14"/>
        <end position="89"/>
    </location>
</feature>
<keyword evidence="10 11" id="KW-0687">Ribonucleoprotein</keyword>
<keyword evidence="6 11" id="KW-0747">Spliceosome</keyword>
<dbReference type="Gene3D" id="2.30.30.100">
    <property type="match status" value="1"/>
</dbReference>
<protein>
    <recommendedName>
        <fullName evidence="11">Small nuclear ribonucleoprotein E</fullName>
        <shortName evidence="11">snRNP-E</shortName>
    </recommendedName>
    <alternativeName>
        <fullName evidence="11">Sm protein E</fullName>
    </alternativeName>
</protein>
<evidence type="ECO:0000256" key="10">
    <source>
        <dbReference type="ARBA" id="ARBA00023274"/>
    </source>
</evidence>
<dbReference type="GO" id="GO:0000387">
    <property type="term" value="P:spliceosomal snRNP assembly"/>
    <property type="evidence" value="ECO:0007669"/>
    <property type="project" value="UniProtKB-UniRule"/>
</dbReference>
<dbReference type="SUPFAM" id="SSF50182">
    <property type="entry name" value="Sm-like ribonucleoproteins"/>
    <property type="match status" value="1"/>
</dbReference>
<dbReference type="Pfam" id="PF01423">
    <property type="entry name" value="LSM"/>
    <property type="match status" value="1"/>
</dbReference>
<evidence type="ECO:0000256" key="6">
    <source>
        <dbReference type="ARBA" id="ARBA00022728"/>
    </source>
</evidence>
<dbReference type="VEuPathDB" id="AmoebaDB:EHI8A_050800"/>
<keyword evidence="8 11" id="KW-0508">mRNA splicing</keyword>
<evidence type="ECO:0000256" key="3">
    <source>
        <dbReference type="ARBA" id="ARBA00006850"/>
    </source>
</evidence>
<keyword evidence="4" id="KW-0963">Cytoplasm</keyword>
<dbReference type="EMBL" id="BDEQ01000001">
    <property type="protein sequence ID" value="GAT92909.1"/>
    <property type="molecule type" value="Genomic_DNA"/>
</dbReference>
<comment type="function">
    <text evidence="11">Plays a role in pre-mRNA splicing as a core component of the spliceosomal U1, U2, U4 and U5 small nuclear ribonucleoproteins (snRNPs), the building blocks of the spliceosome.</text>
</comment>
<evidence type="ECO:0000256" key="4">
    <source>
        <dbReference type="ARBA" id="ARBA00022490"/>
    </source>
</evidence>
<evidence type="ECO:0000256" key="2">
    <source>
        <dbReference type="ARBA" id="ARBA00004496"/>
    </source>
</evidence>
<evidence type="ECO:0000256" key="5">
    <source>
        <dbReference type="ARBA" id="ARBA00022664"/>
    </source>
</evidence>